<sequence>MVGDYLVTTSIAEAIAFLASRQGQARIIAGGTDLLIDLQEGKKETSCLVDISSIQDLKNILYEENYIKIGAGVTHNEVARSPIIQQQATLLAEAAAIVGSPQIRNTGTIVGNIVNAQPAADTAVALAALDAEVEVIDSKGRQYLRVTDCYAGRGISRIDSTRQLVVAVRFVPLKTGQGSAFIRFAMRKSLALPIMNVAAIVAMEQGRITRARVVVAPAGPAPFRVERAEKLLCDQFPSKENLRQAARVAAEEAPFRDSPLRGSREYRRALAEVLVEEALAKAVQRAKESAGHGGY</sequence>
<dbReference type="EC" id="1.5.99.14" evidence="4"/>
<dbReference type="Gene3D" id="3.30.390.50">
    <property type="entry name" value="CO dehydrogenase flavoprotein, C-terminal domain"/>
    <property type="match status" value="1"/>
</dbReference>
<dbReference type="Gene3D" id="3.30.465.10">
    <property type="match status" value="1"/>
</dbReference>
<dbReference type="Proteomes" id="UP000425916">
    <property type="component" value="Chromosome"/>
</dbReference>
<feature type="domain" description="FAD-binding PCMH-type" evidence="3">
    <location>
        <begin position="1"/>
        <end position="218"/>
    </location>
</feature>
<accession>A0A6I5ZMW9</accession>
<gene>
    <name evidence="4" type="primary">kdhA_2</name>
    <name evidence="4" type="ORF">MGLY_05450</name>
</gene>
<dbReference type="PANTHER" id="PTHR42659">
    <property type="entry name" value="XANTHINE DEHYDROGENASE SUBUNIT C-RELATED"/>
    <property type="match status" value="1"/>
</dbReference>
<dbReference type="InterPro" id="IPR016169">
    <property type="entry name" value="FAD-bd_PCMH_sub2"/>
</dbReference>
<evidence type="ECO:0000256" key="2">
    <source>
        <dbReference type="ARBA" id="ARBA00023002"/>
    </source>
</evidence>
<dbReference type="PROSITE" id="PS51387">
    <property type="entry name" value="FAD_PCMH"/>
    <property type="match status" value="1"/>
</dbReference>
<dbReference type="InterPro" id="IPR036683">
    <property type="entry name" value="CO_DH_flav_C_dom_sf"/>
</dbReference>
<reference evidence="4 5" key="1">
    <citation type="submission" date="2019-11" db="EMBL/GenBank/DDBJ databases">
        <title>Genome sequence of Moorella glycerini DSM11254.</title>
        <authorList>
            <person name="Poehlein A."/>
            <person name="Boeer T."/>
            <person name="Daniel R."/>
        </authorList>
    </citation>
    <scope>NUCLEOTIDE SEQUENCE [LARGE SCALE GENOMIC DNA]</scope>
    <source>
        <strain evidence="4 5">DSM 11254</strain>
    </source>
</reference>
<keyword evidence="1" id="KW-0285">Flavoprotein</keyword>
<dbReference type="GO" id="GO:0034909">
    <property type="term" value="F:6-hydroxypseudooxynicotine dehydrogenase activity"/>
    <property type="evidence" value="ECO:0007669"/>
    <property type="project" value="UniProtKB-EC"/>
</dbReference>
<dbReference type="InterPro" id="IPR016167">
    <property type="entry name" value="FAD-bd_PCMH_sub1"/>
</dbReference>
<dbReference type="InterPro" id="IPR016166">
    <property type="entry name" value="FAD-bd_PCMH"/>
</dbReference>
<evidence type="ECO:0000259" key="3">
    <source>
        <dbReference type="PROSITE" id="PS51387"/>
    </source>
</evidence>
<dbReference type="SUPFAM" id="SSF56176">
    <property type="entry name" value="FAD-binding/transporter-associated domain-like"/>
    <property type="match status" value="1"/>
</dbReference>
<dbReference type="OrthoDB" id="9789842at2"/>
<keyword evidence="5" id="KW-1185">Reference proteome</keyword>
<keyword evidence="2 4" id="KW-0560">Oxidoreductase</keyword>
<evidence type="ECO:0000313" key="4">
    <source>
        <dbReference type="EMBL" id="QGP91218.1"/>
    </source>
</evidence>
<dbReference type="Gene3D" id="3.30.43.10">
    <property type="entry name" value="Uridine Diphospho-n-acetylenolpyruvylglucosamine Reductase, domain 2"/>
    <property type="match status" value="1"/>
</dbReference>
<proteinExistence type="predicted"/>
<dbReference type="InterPro" id="IPR002346">
    <property type="entry name" value="Mopterin_DH_FAD-bd"/>
</dbReference>
<dbReference type="EMBL" id="CP046244">
    <property type="protein sequence ID" value="QGP91218.1"/>
    <property type="molecule type" value="Genomic_DNA"/>
</dbReference>
<dbReference type="InterPro" id="IPR005107">
    <property type="entry name" value="CO_DH_flav_C"/>
</dbReference>
<dbReference type="SMART" id="SM01092">
    <property type="entry name" value="CO_deh_flav_C"/>
    <property type="match status" value="1"/>
</dbReference>
<dbReference type="SUPFAM" id="SSF55447">
    <property type="entry name" value="CO dehydrogenase flavoprotein C-terminal domain-like"/>
    <property type="match status" value="1"/>
</dbReference>
<name>A0A6I5ZMW9_9FIRM</name>
<dbReference type="InterPro" id="IPR036318">
    <property type="entry name" value="FAD-bd_PCMH-like_sf"/>
</dbReference>
<dbReference type="AlphaFoldDB" id="A0A6I5ZMW9"/>
<evidence type="ECO:0000256" key="1">
    <source>
        <dbReference type="ARBA" id="ARBA00022630"/>
    </source>
</evidence>
<dbReference type="GO" id="GO:0071949">
    <property type="term" value="F:FAD binding"/>
    <property type="evidence" value="ECO:0007669"/>
    <property type="project" value="InterPro"/>
</dbReference>
<dbReference type="Pfam" id="PF00941">
    <property type="entry name" value="FAD_binding_5"/>
    <property type="match status" value="1"/>
</dbReference>
<dbReference type="PANTHER" id="PTHR42659:SF9">
    <property type="entry name" value="XANTHINE DEHYDROGENASE FAD-BINDING SUBUNIT XDHB-RELATED"/>
    <property type="match status" value="1"/>
</dbReference>
<dbReference type="Pfam" id="PF03450">
    <property type="entry name" value="CO_deh_flav_C"/>
    <property type="match status" value="1"/>
</dbReference>
<organism evidence="4 5">
    <name type="scientific">Neomoorella glycerini</name>
    <dbReference type="NCBI Taxonomy" id="55779"/>
    <lineage>
        <taxon>Bacteria</taxon>
        <taxon>Bacillati</taxon>
        <taxon>Bacillota</taxon>
        <taxon>Clostridia</taxon>
        <taxon>Neomoorellales</taxon>
        <taxon>Neomoorellaceae</taxon>
        <taxon>Neomoorella</taxon>
    </lineage>
</organism>
<protein>
    <submittedName>
        <fullName evidence="4">6-hydroxypseudooxynicotine dehydrogenase complex subunit alpha</fullName>
        <ecNumber evidence="4">1.5.99.14</ecNumber>
    </submittedName>
</protein>
<dbReference type="InterPro" id="IPR051312">
    <property type="entry name" value="Diverse_Substr_Oxidored"/>
</dbReference>
<dbReference type="RefSeq" id="WP_156271628.1">
    <property type="nucleotide sequence ID" value="NZ_CP046244.1"/>
</dbReference>
<evidence type="ECO:0000313" key="5">
    <source>
        <dbReference type="Proteomes" id="UP000425916"/>
    </source>
</evidence>